<feature type="transmembrane region" description="Helical" evidence="6">
    <location>
        <begin position="28"/>
        <end position="52"/>
    </location>
</feature>
<feature type="transmembrane region" description="Helical" evidence="6">
    <location>
        <begin position="157"/>
        <end position="180"/>
    </location>
</feature>
<evidence type="ECO:0000256" key="4">
    <source>
        <dbReference type="ARBA" id="ARBA00022989"/>
    </source>
</evidence>
<dbReference type="AlphaFoldDB" id="A0A1V4AQS4"/>
<dbReference type="PANTHER" id="PTHR42688">
    <property type="entry name" value="CONSERVED PROTEIN"/>
    <property type="match status" value="1"/>
</dbReference>
<dbReference type="Pfam" id="PF07690">
    <property type="entry name" value="MFS_1"/>
    <property type="match status" value="1"/>
</dbReference>
<feature type="transmembrane region" description="Helical" evidence="6">
    <location>
        <begin position="64"/>
        <end position="90"/>
    </location>
</feature>
<feature type="domain" description="Major facilitator superfamily (MFS) profile" evidence="7">
    <location>
        <begin position="1"/>
        <end position="183"/>
    </location>
</feature>
<feature type="transmembrane region" description="Helical" evidence="6">
    <location>
        <begin position="321"/>
        <end position="343"/>
    </location>
</feature>
<dbReference type="PROSITE" id="PS50850">
    <property type="entry name" value="MFS"/>
    <property type="match status" value="2"/>
</dbReference>
<dbReference type="CDD" id="cd17370">
    <property type="entry name" value="MFS_MJ1317_like"/>
    <property type="match status" value="1"/>
</dbReference>
<evidence type="ECO:0000256" key="2">
    <source>
        <dbReference type="ARBA" id="ARBA00022475"/>
    </source>
</evidence>
<evidence type="ECO:0000256" key="3">
    <source>
        <dbReference type="ARBA" id="ARBA00022692"/>
    </source>
</evidence>
<dbReference type="GO" id="GO:0022857">
    <property type="term" value="F:transmembrane transporter activity"/>
    <property type="evidence" value="ECO:0007669"/>
    <property type="project" value="InterPro"/>
</dbReference>
<evidence type="ECO:0000313" key="8">
    <source>
        <dbReference type="EMBL" id="OOP55457.1"/>
    </source>
</evidence>
<gene>
    <name evidence="8" type="ORF">AYP45_14785</name>
</gene>
<reference evidence="8 9" key="1">
    <citation type="journal article" date="2017" name="Water Res.">
        <title>Discovery and metagenomic analysis of an anammox bacterial enrichment related to Candidatus "Brocadia caroliniensis" in a full-scale glycerol-fed nitritation-denitritation separate centrate treatment process.</title>
        <authorList>
            <person name="Park H."/>
            <person name="Brotto A.C."/>
            <person name="van Loosdrecht M.C."/>
            <person name="Chandran K."/>
        </authorList>
    </citation>
    <scope>NUCLEOTIDE SEQUENCE [LARGE SCALE GENOMIC DNA]</scope>
    <source>
        <strain evidence="8">26THWARD</strain>
    </source>
</reference>
<dbReference type="InterPro" id="IPR011701">
    <property type="entry name" value="MFS"/>
</dbReference>
<dbReference type="STRING" id="1004156.AYP45_14785"/>
<evidence type="ECO:0000256" key="6">
    <source>
        <dbReference type="SAM" id="Phobius"/>
    </source>
</evidence>
<evidence type="ECO:0000256" key="1">
    <source>
        <dbReference type="ARBA" id="ARBA00004651"/>
    </source>
</evidence>
<keyword evidence="2" id="KW-1003">Cell membrane</keyword>
<dbReference type="InterPro" id="IPR020846">
    <property type="entry name" value="MFS_dom"/>
</dbReference>
<feature type="transmembrane region" description="Helical" evidence="6">
    <location>
        <begin position="237"/>
        <end position="258"/>
    </location>
</feature>
<dbReference type="InterPro" id="IPR036259">
    <property type="entry name" value="MFS_trans_sf"/>
</dbReference>
<comment type="subcellular location">
    <subcellularLocation>
        <location evidence="1">Cell membrane</location>
        <topology evidence="1">Multi-pass membrane protein</topology>
    </subcellularLocation>
</comment>
<dbReference type="Proteomes" id="UP000189681">
    <property type="component" value="Unassembled WGS sequence"/>
</dbReference>
<feature type="transmembrane region" description="Helical" evidence="6">
    <location>
        <begin position="200"/>
        <end position="225"/>
    </location>
</feature>
<evidence type="ECO:0000256" key="5">
    <source>
        <dbReference type="ARBA" id="ARBA00023136"/>
    </source>
</evidence>
<comment type="caution">
    <text evidence="8">The sequence shown here is derived from an EMBL/GenBank/DDBJ whole genome shotgun (WGS) entry which is preliminary data.</text>
</comment>
<feature type="transmembrane region" description="Helical" evidence="6">
    <location>
        <begin position="264"/>
        <end position="297"/>
    </location>
</feature>
<sequence>MILLGVVSLFADATYESARSVLGPYLAALGASGGTVGMVAGLGELIGYGLRFGSGYLADRTGRYWGIALVGFSLNMAAVPLLALAGHWGWVAALIALERTGKAIRNPPRDAILSHAAQVVGRGWGFGLQEALGQIGAVVGPLAISAALYFHADYRTCLGSLAIPALLTLVTLAIGALTYSKPRVLETTAAATTNLPLTRSFWFFLVAASLIAAGSLDFPLVAYHVHGNELLSEARIPVLYAVVMGSQALSALGSGLLFDRVGLRALLGICLFTAPIAPLAFGGHRAGLFAAMILWGLGMGAQKAMFKATVARMSPAGRRGFAYGCFDLCYGVSWFLGSMLMGYSYERSVSALIFISIGSQLLAIPVLLVVVRRTARLDY</sequence>
<keyword evidence="5 6" id="KW-0472">Membrane</keyword>
<protein>
    <submittedName>
        <fullName evidence="8">MFS transporter</fullName>
    </submittedName>
</protein>
<keyword evidence="3 6" id="KW-0812">Transmembrane</keyword>
<feature type="transmembrane region" description="Helical" evidence="6">
    <location>
        <begin position="131"/>
        <end position="150"/>
    </location>
</feature>
<proteinExistence type="predicted"/>
<name>A0A1V4AQS4_9BACT</name>
<feature type="domain" description="Major facilitator superfamily (MFS) profile" evidence="7">
    <location>
        <begin position="195"/>
        <end position="379"/>
    </location>
</feature>
<organism evidence="8 9">
    <name type="scientific">Candidatus Brocadia carolinensis</name>
    <dbReference type="NCBI Taxonomy" id="1004156"/>
    <lineage>
        <taxon>Bacteria</taxon>
        <taxon>Pseudomonadati</taxon>
        <taxon>Planctomycetota</taxon>
        <taxon>Candidatus Brocadiia</taxon>
        <taxon>Candidatus Brocadiales</taxon>
        <taxon>Candidatus Brocadiaceae</taxon>
        <taxon>Candidatus Brocadia</taxon>
    </lineage>
</organism>
<dbReference type="InterPro" id="IPR052425">
    <property type="entry name" value="Uncharacterized_MFS-type"/>
</dbReference>
<dbReference type="PANTHER" id="PTHR42688:SF1">
    <property type="entry name" value="BLR5212 PROTEIN"/>
    <property type="match status" value="1"/>
</dbReference>
<dbReference type="SUPFAM" id="SSF103473">
    <property type="entry name" value="MFS general substrate transporter"/>
    <property type="match status" value="1"/>
</dbReference>
<evidence type="ECO:0000313" key="9">
    <source>
        <dbReference type="Proteomes" id="UP000189681"/>
    </source>
</evidence>
<dbReference type="GO" id="GO:0005886">
    <property type="term" value="C:plasma membrane"/>
    <property type="evidence" value="ECO:0007669"/>
    <property type="project" value="UniProtKB-SubCell"/>
</dbReference>
<evidence type="ECO:0000259" key="7">
    <source>
        <dbReference type="PROSITE" id="PS50850"/>
    </source>
</evidence>
<accession>A0A1V4AQS4</accession>
<keyword evidence="4 6" id="KW-1133">Transmembrane helix</keyword>
<dbReference type="Gene3D" id="1.20.1250.20">
    <property type="entry name" value="MFS general substrate transporter like domains"/>
    <property type="match status" value="2"/>
</dbReference>
<feature type="transmembrane region" description="Helical" evidence="6">
    <location>
        <begin position="349"/>
        <end position="371"/>
    </location>
</feature>
<dbReference type="EMBL" id="AYTS01000145">
    <property type="protein sequence ID" value="OOP55457.1"/>
    <property type="molecule type" value="Genomic_DNA"/>
</dbReference>